<dbReference type="Pfam" id="PF08240">
    <property type="entry name" value="ADH_N"/>
    <property type="match status" value="1"/>
</dbReference>
<protein>
    <recommendedName>
        <fullName evidence="9">enoyl-[acyl-carrier-protein] reductase</fullName>
        <ecNumber evidence="9">1.3.1.104</ecNumber>
    </recommendedName>
</protein>
<reference evidence="12" key="1">
    <citation type="journal article" date="2014" name="Int. J. Syst. Evol. Microbiol.">
        <title>Complete genome sequence of Corynebacterium casei LMG S-19264T (=DSM 44701T), isolated from a smear-ripened cheese.</title>
        <authorList>
            <consortium name="US DOE Joint Genome Institute (JGI-PGF)"/>
            <person name="Walter F."/>
            <person name="Albersmeier A."/>
            <person name="Kalinowski J."/>
            <person name="Ruckert C."/>
        </authorList>
    </citation>
    <scope>NUCLEOTIDE SEQUENCE</scope>
    <source>
        <strain evidence="12">JCM 14371</strain>
    </source>
</reference>
<comment type="caution">
    <text evidence="12">The sequence shown here is derived from an EMBL/GenBank/DDBJ whole genome shotgun (WGS) entry which is preliminary data.</text>
</comment>
<evidence type="ECO:0000256" key="7">
    <source>
        <dbReference type="ARBA" id="ARBA00023098"/>
    </source>
</evidence>
<gene>
    <name evidence="12" type="primary">mecR</name>
    <name evidence="12" type="ORF">GCM10008939_08280</name>
</gene>
<comment type="similarity">
    <text evidence="1">Belongs to the zinc-containing alcohol dehydrogenase family. Quinone oxidoreductase subfamily.</text>
</comment>
<dbReference type="Gene3D" id="3.40.50.720">
    <property type="entry name" value="NAD(P)-binding Rossmann-like Domain"/>
    <property type="match status" value="1"/>
</dbReference>
<dbReference type="SUPFAM" id="SSF51735">
    <property type="entry name" value="NAD(P)-binding Rossmann-fold domains"/>
    <property type="match status" value="1"/>
</dbReference>
<dbReference type="SMART" id="SM00829">
    <property type="entry name" value="PKS_ER"/>
    <property type="match status" value="1"/>
</dbReference>
<evidence type="ECO:0000256" key="4">
    <source>
        <dbReference type="ARBA" id="ARBA00022857"/>
    </source>
</evidence>
<dbReference type="EC" id="1.3.1.104" evidence="9"/>
<dbReference type="SUPFAM" id="SSF50129">
    <property type="entry name" value="GroES-like"/>
    <property type="match status" value="1"/>
</dbReference>
<dbReference type="InterPro" id="IPR011032">
    <property type="entry name" value="GroES-like_sf"/>
</dbReference>
<evidence type="ECO:0000256" key="10">
    <source>
        <dbReference type="ARBA" id="ARBA00048843"/>
    </source>
</evidence>
<reference evidence="12" key="2">
    <citation type="submission" date="2020-09" db="EMBL/GenBank/DDBJ databases">
        <authorList>
            <person name="Sun Q."/>
            <person name="Ohkuma M."/>
        </authorList>
    </citation>
    <scope>NUCLEOTIDE SEQUENCE</scope>
    <source>
        <strain evidence="12">JCM 14371</strain>
    </source>
</reference>
<evidence type="ECO:0000259" key="11">
    <source>
        <dbReference type="SMART" id="SM00829"/>
    </source>
</evidence>
<evidence type="ECO:0000313" key="13">
    <source>
        <dbReference type="Proteomes" id="UP000635726"/>
    </source>
</evidence>
<evidence type="ECO:0000256" key="9">
    <source>
        <dbReference type="ARBA" id="ARBA00038963"/>
    </source>
</evidence>
<keyword evidence="2" id="KW-0444">Lipid biosynthesis</keyword>
<evidence type="ECO:0000313" key="12">
    <source>
        <dbReference type="EMBL" id="GGJ66521.1"/>
    </source>
</evidence>
<organism evidence="12 13">
    <name type="scientific">Deinococcus aquiradiocola</name>
    <dbReference type="NCBI Taxonomy" id="393059"/>
    <lineage>
        <taxon>Bacteria</taxon>
        <taxon>Thermotogati</taxon>
        <taxon>Deinococcota</taxon>
        <taxon>Deinococci</taxon>
        <taxon>Deinococcales</taxon>
        <taxon>Deinococcaceae</taxon>
        <taxon>Deinococcus</taxon>
    </lineage>
</organism>
<keyword evidence="5" id="KW-0809">Transit peptide</keyword>
<evidence type="ECO:0000256" key="8">
    <source>
        <dbReference type="ARBA" id="ARBA00023160"/>
    </source>
</evidence>
<keyword evidence="3" id="KW-0276">Fatty acid metabolism</keyword>
<name>A0A917P8B5_9DEIO</name>
<dbReference type="Gene3D" id="3.90.180.10">
    <property type="entry name" value="Medium-chain alcohol dehydrogenases, catalytic domain"/>
    <property type="match status" value="1"/>
</dbReference>
<dbReference type="InterPro" id="IPR036291">
    <property type="entry name" value="NAD(P)-bd_dom_sf"/>
</dbReference>
<accession>A0A917P8B5</accession>
<dbReference type="GO" id="GO:0006633">
    <property type="term" value="P:fatty acid biosynthetic process"/>
    <property type="evidence" value="ECO:0007669"/>
    <property type="project" value="UniProtKB-KW"/>
</dbReference>
<dbReference type="CDD" id="cd08292">
    <property type="entry name" value="ETR_like_2"/>
    <property type="match status" value="1"/>
</dbReference>
<dbReference type="InterPro" id="IPR013149">
    <property type="entry name" value="ADH-like_C"/>
</dbReference>
<evidence type="ECO:0000256" key="1">
    <source>
        <dbReference type="ARBA" id="ARBA00010371"/>
    </source>
</evidence>
<dbReference type="PANTHER" id="PTHR43981:SF2">
    <property type="entry name" value="ENOYL-[ACYL-CARRIER-PROTEIN] REDUCTASE, MITOCHONDRIAL"/>
    <property type="match status" value="1"/>
</dbReference>
<feature type="domain" description="Enoyl reductase (ER)" evidence="11">
    <location>
        <begin position="10"/>
        <end position="323"/>
    </location>
</feature>
<dbReference type="InterPro" id="IPR051034">
    <property type="entry name" value="Mito_Enoyl-ACP_Reductase"/>
</dbReference>
<evidence type="ECO:0000256" key="6">
    <source>
        <dbReference type="ARBA" id="ARBA00023002"/>
    </source>
</evidence>
<evidence type="ECO:0000256" key="3">
    <source>
        <dbReference type="ARBA" id="ARBA00022832"/>
    </source>
</evidence>
<dbReference type="InterPro" id="IPR013154">
    <property type="entry name" value="ADH-like_N"/>
</dbReference>
<dbReference type="InterPro" id="IPR020843">
    <property type="entry name" value="ER"/>
</dbReference>
<keyword evidence="7" id="KW-0443">Lipid metabolism</keyword>
<keyword evidence="13" id="KW-1185">Reference proteome</keyword>
<proteinExistence type="inferred from homology"/>
<sequence>MKTLTYHAFGEPQDVLAVHDAPTPEPAEGQVRVRTTLSAIHNHDLWTVRGTYGYRPTLPAIGGTEAVGVIDAVGAGVDAALIGRRVTTAAGRGTWAEAFLAPASAVIPLPGEITDEAGAQLMAMPFSALALLETLNVQPGDWIIQNAANGAVGRTLALLGHARGVNVINLVRRQDGVTDLAAQGIQYTFATDTDHWKDDVKALVGDAPIRAAVDSIGGTASGDLAQLLGMDGVLVSFGSMKGEAMQISSGDVIFKHLTVKGFWGSRIIGDMAPEERARLTRELVTLVASGDLPLPVAGTYALTDIRDAVGASLTPGKTGKVLLKP</sequence>
<comment type="catalytic activity">
    <reaction evidence="10">
        <text>a 2,3-saturated acyl-[ACP] + NADP(+) = a (2E)-enoyl-[ACP] + NADPH + H(+)</text>
        <dbReference type="Rhea" id="RHEA:22564"/>
        <dbReference type="Rhea" id="RHEA-COMP:9925"/>
        <dbReference type="Rhea" id="RHEA-COMP:9926"/>
        <dbReference type="ChEBI" id="CHEBI:15378"/>
        <dbReference type="ChEBI" id="CHEBI:57783"/>
        <dbReference type="ChEBI" id="CHEBI:58349"/>
        <dbReference type="ChEBI" id="CHEBI:78784"/>
        <dbReference type="ChEBI" id="CHEBI:78785"/>
        <dbReference type="EC" id="1.3.1.104"/>
    </reaction>
</comment>
<dbReference type="Proteomes" id="UP000635726">
    <property type="component" value="Unassembled WGS sequence"/>
</dbReference>
<dbReference type="GO" id="GO:0141148">
    <property type="term" value="F:enoyl-[acyl-carrier-protein] reductase (NADPH) activity"/>
    <property type="evidence" value="ECO:0007669"/>
    <property type="project" value="UniProtKB-EC"/>
</dbReference>
<dbReference type="EMBL" id="BMOE01000002">
    <property type="protein sequence ID" value="GGJ66521.1"/>
    <property type="molecule type" value="Genomic_DNA"/>
</dbReference>
<keyword evidence="8" id="KW-0275">Fatty acid biosynthesis</keyword>
<dbReference type="PANTHER" id="PTHR43981">
    <property type="entry name" value="ENOYL-[ACYL-CARRIER-PROTEIN] REDUCTASE, MITOCHONDRIAL"/>
    <property type="match status" value="1"/>
</dbReference>
<evidence type="ECO:0000256" key="5">
    <source>
        <dbReference type="ARBA" id="ARBA00022946"/>
    </source>
</evidence>
<keyword evidence="6" id="KW-0560">Oxidoreductase</keyword>
<dbReference type="RefSeq" id="WP_188961013.1">
    <property type="nucleotide sequence ID" value="NZ_BMOE01000002.1"/>
</dbReference>
<dbReference type="AlphaFoldDB" id="A0A917P8B5"/>
<dbReference type="Pfam" id="PF00107">
    <property type="entry name" value="ADH_zinc_N"/>
    <property type="match status" value="1"/>
</dbReference>
<evidence type="ECO:0000256" key="2">
    <source>
        <dbReference type="ARBA" id="ARBA00022516"/>
    </source>
</evidence>
<keyword evidence="4" id="KW-0521">NADP</keyword>